<name>A0A1A0H7Z0_9ASCO</name>
<dbReference type="PANTHER" id="PTHR44163">
    <property type="entry name" value="U3 SMALL NUCLEOLAR RNA-ASSOCIATED PROTEIN 4 HOMOLOG"/>
    <property type="match status" value="1"/>
</dbReference>
<keyword evidence="3" id="KW-1185">Reference proteome</keyword>
<dbReference type="InterPro" id="IPR036322">
    <property type="entry name" value="WD40_repeat_dom_sf"/>
</dbReference>
<keyword evidence="1" id="KW-0853">WD repeat</keyword>
<proteinExistence type="predicted"/>
<reference evidence="2 3" key="1">
    <citation type="submission" date="2016-05" db="EMBL/GenBank/DDBJ databases">
        <title>Comparative genomics of biotechnologically important yeasts.</title>
        <authorList>
            <consortium name="DOE Joint Genome Institute"/>
            <person name="Riley R."/>
            <person name="Haridas S."/>
            <person name="Wolfe K.H."/>
            <person name="Lopes M.R."/>
            <person name="Hittinger C.T."/>
            <person name="Goker M."/>
            <person name="Salamov A."/>
            <person name="Wisecaver J."/>
            <person name="Long T.M."/>
            <person name="Aerts A.L."/>
            <person name="Barry K."/>
            <person name="Choi C."/>
            <person name="Clum A."/>
            <person name="Coughlan A.Y."/>
            <person name="Deshpande S."/>
            <person name="Douglass A.P."/>
            <person name="Hanson S.J."/>
            <person name="Klenk H.-P."/>
            <person name="LaButti K."/>
            <person name="Lapidus A."/>
            <person name="Lindquist E."/>
            <person name="Lipzen A."/>
            <person name="Meier-kolthoff J.P."/>
            <person name="Ohm R.A."/>
            <person name="Otillar R.P."/>
            <person name="Pangilinan J."/>
            <person name="Peng Y."/>
            <person name="Rokas A."/>
            <person name="Rosa C.A."/>
            <person name="Scheuner C."/>
            <person name="Sibirny A.A."/>
            <person name="Slot J.C."/>
            <person name="Stielow J.B."/>
            <person name="Sun H."/>
            <person name="Kurtzman C.P."/>
            <person name="Blackwell M."/>
            <person name="Grigoriev I.V."/>
            <person name="Jeffries T.W."/>
        </authorList>
    </citation>
    <scope>NUCLEOTIDE SEQUENCE [LARGE SCALE GENOMIC DNA]</scope>
    <source>
        <strain evidence="2 3">NRRL YB-4993</strain>
    </source>
</reference>
<dbReference type="InterPro" id="IPR001680">
    <property type="entry name" value="WD40_rpt"/>
</dbReference>
<dbReference type="Pfam" id="PF00400">
    <property type="entry name" value="WD40"/>
    <property type="match status" value="2"/>
</dbReference>
<dbReference type="GO" id="GO:0034455">
    <property type="term" value="C:t-UTP complex"/>
    <property type="evidence" value="ECO:0007669"/>
    <property type="project" value="EnsemblFungi"/>
</dbReference>
<evidence type="ECO:0000313" key="3">
    <source>
        <dbReference type="Proteomes" id="UP000092555"/>
    </source>
</evidence>
<evidence type="ECO:0000256" key="1">
    <source>
        <dbReference type="PROSITE-ProRule" id="PRU00221"/>
    </source>
</evidence>
<dbReference type="GO" id="GO:0032040">
    <property type="term" value="C:small-subunit processome"/>
    <property type="evidence" value="ECO:0007669"/>
    <property type="project" value="EnsemblFungi"/>
</dbReference>
<dbReference type="Proteomes" id="UP000092555">
    <property type="component" value="Unassembled WGS sequence"/>
</dbReference>
<dbReference type="SUPFAM" id="SSF50978">
    <property type="entry name" value="WD40 repeat-like"/>
    <property type="match status" value="2"/>
</dbReference>
<dbReference type="InterPro" id="IPR046351">
    <property type="entry name" value="UTP4"/>
</dbReference>
<dbReference type="SMART" id="SM00320">
    <property type="entry name" value="WD40"/>
    <property type="match status" value="7"/>
</dbReference>
<dbReference type="RefSeq" id="XP_018710538.1">
    <property type="nucleotide sequence ID" value="XM_018856187.1"/>
</dbReference>
<protein>
    <submittedName>
        <fullName evidence="2">WD40 repeat-like protein</fullName>
    </submittedName>
</protein>
<sequence length="672" mass="75092">MTLPGARGRAIEGLVWSHIEGELPRLYSIGGSTYITEWDLTTGRPKANLNCNAGVIWCIDSNASGTKLAVGCDDGTVVVVDVSGGSGVMEYEFICQRQDQRVLGMQWYGDDMLIGGCADGKVRCWAIKGENKGKIVCSMKVDKLKTESTLVWSIVAIPSRGQFVTGDSTGSVKFWDVNTFSLLQTFSAHEADVLSLACDASSERVFSAGIDRKIHQFSFLNNKSRKDSKWIHNYSRLLHLNDVRTLALFESKAYNFLVSGGVERSIIVQSVENFQIGPYKKILMDQQISNISLNSSSKLVALFQDQSVKIWRLADDKHKLVAKVTLSDEDNVTSVSMGDFAESVSILAVATINSVKVFTMTEAGQKLQIKKLRDANFDALISGAKKVIVYNVNHILIHTPEDEIYTFIVNDDSLELEDEVESVTQEGNSLRAGFDHFNTIHTIAMSDDNSKIAVARFNNTVEILPLTSNEEAHTLATLSNTVSLIAFTGRDTLVILTEENKLFEFNILKGAKSLLTPWCQRNSELIPLSFLKLETKPEGIFVQGSKVWIFGNQWLAFFDLNLNLEVNKSYVANSKKRNKDGLSIREAEEFDNKSNSNNFFDRELTAALVRRAEEDDEEFGEEAKQKKSYWITQKYRPVLKVDRWSDSDIIVIEREAFALPTTSAFEAPHLKI</sequence>
<dbReference type="OrthoDB" id="8883818at2759"/>
<gene>
    <name evidence="2" type="ORF">METBIDRAFT_33005</name>
</gene>
<evidence type="ECO:0000313" key="2">
    <source>
        <dbReference type="EMBL" id="OBA20013.1"/>
    </source>
</evidence>
<dbReference type="PROSITE" id="PS50082">
    <property type="entry name" value="WD_REPEATS_2"/>
    <property type="match status" value="1"/>
</dbReference>
<dbReference type="AlphaFoldDB" id="A0A1A0H7Z0"/>
<dbReference type="STRING" id="869754.A0A1A0H7Z0"/>
<comment type="caution">
    <text evidence="2">The sequence shown here is derived from an EMBL/GenBank/DDBJ whole genome shotgun (WGS) entry which is preliminary data.</text>
</comment>
<accession>A0A1A0H7Z0</accession>
<dbReference type="GO" id="GO:0030686">
    <property type="term" value="C:90S preribosome"/>
    <property type="evidence" value="ECO:0007669"/>
    <property type="project" value="EnsemblFungi"/>
</dbReference>
<dbReference type="Gene3D" id="2.130.10.10">
    <property type="entry name" value="YVTN repeat-like/Quinoprotein amine dehydrogenase"/>
    <property type="match status" value="2"/>
</dbReference>
<dbReference type="EMBL" id="LXTC01000005">
    <property type="protein sequence ID" value="OBA20013.1"/>
    <property type="molecule type" value="Genomic_DNA"/>
</dbReference>
<dbReference type="GO" id="GO:0000462">
    <property type="term" value="P:maturation of SSU-rRNA from tricistronic rRNA transcript (SSU-rRNA, 5.8S rRNA, LSU-rRNA)"/>
    <property type="evidence" value="ECO:0007669"/>
    <property type="project" value="EnsemblFungi"/>
</dbReference>
<dbReference type="GO" id="GO:0003723">
    <property type="term" value="F:RNA binding"/>
    <property type="evidence" value="ECO:0007669"/>
    <property type="project" value="TreeGrafter"/>
</dbReference>
<dbReference type="InterPro" id="IPR015943">
    <property type="entry name" value="WD40/YVTN_repeat-like_dom_sf"/>
</dbReference>
<dbReference type="GO" id="GO:0045943">
    <property type="term" value="P:positive regulation of transcription by RNA polymerase I"/>
    <property type="evidence" value="ECO:0007669"/>
    <property type="project" value="EnsemblFungi"/>
</dbReference>
<feature type="repeat" description="WD" evidence="1">
    <location>
        <begin position="144"/>
        <end position="185"/>
    </location>
</feature>
<dbReference type="PANTHER" id="PTHR44163:SF1">
    <property type="entry name" value="U3 SMALL NUCLEOLAR RNA-ASSOCIATED PROTEIN 4 HOMOLOG"/>
    <property type="match status" value="1"/>
</dbReference>
<dbReference type="GeneID" id="30029163"/>
<organism evidence="2 3">
    <name type="scientific">Metschnikowia bicuspidata var. bicuspidata NRRL YB-4993</name>
    <dbReference type="NCBI Taxonomy" id="869754"/>
    <lineage>
        <taxon>Eukaryota</taxon>
        <taxon>Fungi</taxon>
        <taxon>Dikarya</taxon>
        <taxon>Ascomycota</taxon>
        <taxon>Saccharomycotina</taxon>
        <taxon>Pichiomycetes</taxon>
        <taxon>Metschnikowiaceae</taxon>
        <taxon>Metschnikowia</taxon>
    </lineage>
</organism>